<dbReference type="InterPro" id="IPR037401">
    <property type="entry name" value="SnoaL-like"/>
</dbReference>
<proteinExistence type="predicted"/>
<dbReference type="Proteomes" id="UP000530564">
    <property type="component" value="Unassembled WGS sequence"/>
</dbReference>
<accession>A0A840A3P1</accession>
<dbReference type="InterPro" id="IPR032710">
    <property type="entry name" value="NTF2-like_dom_sf"/>
</dbReference>
<gene>
    <name evidence="2" type="ORF">GGQ61_002863</name>
</gene>
<organism evidence="2 3">
    <name type="scientific">Phenylobacterium haematophilum</name>
    <dbReference type="NCBI Taxonomy" id="98513"/>
    <lineage>
        <taxon>Bacteria</taxon>
        <taxon>Pseudomonadati</taxon>
        <taxon>Pseudomonadota</taxon>
        <taxon>Alphaproteobacteria</taxon>
        <taxon>Caulobacterales</taxon>
        <taxon>Caulobacteraceae</taxon>
        <taxon>Phenylobacterium</taxon>
    </lineage>
</organism>
<protein>
    <recommendedName>
        <fullName evidence="1">SnoaL-like domain-containing protein</fullName>
    </recommendedName>
</protein>
<evidence type="ECO:0000313" key="2">
    <source>
        <dbReference type="EMBL" id="MBB3892130.1"/>
    </source>
</evidence>
<dbReference type="Pfam" id="PF12680">
    <property type="entry name" value="SnoaL_2"/>
    <property type="match status" value="1"/>
</dbReference>
<evidence type="ECO:0000259" key="1">
    <source>
        <dbReference type="Pfam" id="PF12680"/>
    </source>
</evidence>
<dbReference type="Gene3D" id="3.10.450.50">
    <property type="match status" value="1"/>
</dbReference>
<dbReference type="EMBL" id="JACIDK010000004">
    <property type="protein sequence ID" value="MBB3892130.1"/>
    <property type="molecule type" value="Genomic_DNA"/>
</dbReference>
<feature type="domain" description="SnoaL-like" evidence="1">
    <location>
        <begin position="9"/>
        <end position="103"/>
    </location>
</feature>
<dbReference type="RefSeq" id="WP_183773898.1">
    <property type="nucleotide sequence ID" value="NZ_JACIDK010000004.1"/>
</dbReference>
<dbReference type="SUPFAM" id="SSF54427">
    <property type="entry name" value="NTF2-like"/>
    <property type="match status" value="1"/>
</dbReference>
<dbReference type="AlphaFoldDB" id="A0A840A3P1"/>
<keyword evidence="3" id="KW-1185">Reference proteome</keyword>
<name>A0A840A3P1_9CAUL</name>
<sequence length="114" mass="12428">MDIADYNARWLAAWTAKDVDALCGFYAQDVVYKDPQTAGGLTGQAALRAYLTGLFAATPAMTYTPDETWPIPGGFCGRWYCDIAGGGRMRGFDLVILDGDKITLNEVYVHQLPA</sequence>
<comment type="caution">
    <text evidence="2">The sequence shown here is derived from an EMBL/GenBank/DDBJ whole genome shotgun (WGS) entry which is preliminary data.</text>
</comment>
<evidence type="ECO:0000313" key="3">
    <source>
        <dbReference type="Proteomes" id="UP000530564"/>
    </source>
</evidence>
<reference evidence="2 3" key="1">
    <citation type="submission" date="2020-08" db="EMBL/GenBank/DDBJ databases">
        <title>Genomic Encyclopedia of Type Strains, Phase IV (KMG-IV): sequencing the most valuable type-strain genomes for metagenomic binning, comparative biology and taxonomic classification.</title>
        <authorList>
            <person name="Goeker M."/>
        </authorList>
    </citation>
    <scope>NUCLEOTIDE SEQUENCE [LARGE SCALE GENOMIC DNA]</scope>
    <source>
        <strain evidence="2 3">DSM 21793</strain>
    </source>
</reference>